<dbReference type="SFLD" id="SFLDG01063">
    <property type="entry name" value="activating_enzymes__group_1"/>
    <property type="match status" value="1"/>
</dbReference>
<evidence type="ECO:0000313" key="13">
    <source>
        <dbReference type="EMBL" id="MCC9293727.1"/>
    </source>
</evidence>
<dbReference type="InterPro" id="IPR007197">
    <property type="entry name" value="rSAM"/>
</dbReference>
<dbReference type="NCBIfam" id="TIGR02491">
    <property type="entry name" value="NrdG"/>
    <property type="match status" value="1"/>
</dbReference>
<keyword evidence="7" id="KW-0479">Metal-binding</keyword>
<accession>A0ABS8N1Q7</accession>
<dbReference type="Gene3D" id="3.20.20.70">
    <property type="entry name" value="Aldolase class I"/>
    <property type="match status" value="1"/>
</dbReference>
<evidence type="ECO:0000256" key="11">
    <source>
        <dbReference type="ARBA" id="ARBA00047365"/>
    </source>
</evidence>
<evidence type="ECO:0000256" key="6">
    <source>
        <dbReference type="ARBA" id="ARBA00022691"/>
    </source>
</evidence>
<dbReference type="InterPro" id="IPR013785">
    <property type="entry name" value="Aldolase_TIM"/>
</dbReference>
<keyword evidence="6" id="KW-0949">S-adenosyl-L-methionine</keyword>
<keyword evidence="5" id="KW-0004">4Fe-4S</keyword>
<dbReference type="SFLD" id="SFLDS00029">
    <property type="entry name" value="Radical_SAM"/>
    <property type="match status" value="1"/>
</dbReference>
<dbReference type="SUPFAM" id="SSF102114">
    <property type="entry name" value="Radical SAM enzymes"/>
    <property type="match status" value="1"/>
</dbReference>
<evidence type="ECO:0000256" key="4">
    <source>
        <dbReference type="ARBA" id="ARBA00014281"/>
    </source>
</evidence>
<comment type="similarity">
    <text evidence="3 12">Belongs to the organic radical-activating enzymes family.</text>
</comment>
<evidence type="ECO:0000256" key="3">
    <source>
        <dbReference type="ARBA" id="ARBA00009777"/>
    </source>
</evidence>
<dbReference type="InterPro" id="IPR034457">
    <property type="entry name" value="Organic_radical-activating"/>
</dbReference>
<evidence type="ECO:0000256" key="1">
    <source>
        <dbReference type="ARBA" id="ARBA00001966"/>
    </source>
</evidence>
<comment type="function">
    <text evidence="2 12">Activation of anaerobic ribonucleoside-triphosphate reductase under anaerobic conditions by generation of an organic free radical, using S-adenosylmethionine and reduced flavodoxin as cosubstrates to produce 5'-deoxy-adenosine.</text>
</comment>
<evidence type="ECO:0000313" key="14">
    <source>
        <dbReference type="Proteomes" id="UP001165422"/>
    </source>
</evidence>
<evidence type="ECO:0000256" key="2">
    <source>
        <dbReference type="ARBA" id="ARBA00003852"/>
    </source>
</evidence>
<dbReference type="SFLD" id="SFLDF00299">
    <property type="entry name" value="anaerobic_ribonucleoside-triph"/>
    <property type="match status" value="1"/>
</dbReference>
<dbReference type="CDD" id="cd01335">
    <property type="entry name" value="Radical_SAM"/>
    <property type="match status" value="1"/>
</dbReference>
<dbReference type="InterPro" id="IPR012837">
    <property type="entry name" value="NrdG"/>
</dbReference>
<comment type="caution">
    <text evidence="13">The sequence shown here is derived from an EMBL/GenBank/DDBJ whole genome shotgun (WGS) entry which is preliminary data.</text>
</comment>
<evidence type="ECO:0000256" key="5">
    <source>
        <dbReference type="ARBA" id="ARBA00022485"/>
    </source>
</evidence>
<dbReference type="PROSITE" id="PS01087">
    <property type="entry name" value="RADICAL_ACTIVATING"/>
    <property type="match status" value="1"/>
</dbReference>
<dbReference type="EMBL" id="JAJJPB010000001">
    <property type="protein sequence ID" value="MCC9293727.1"/>
    <property type="molecule type" value="Genomic_DNA"/>
</dbReference>
<dbReference type="PANTHER" id="PTHR30352">
    <property type="entry name" value="PYRUVATE FORMATE-LYASE-ACTIVATING ENZYME"/>
    <property type="match status" value="1"/>
</dbReference>
<dbReference type="InterPro" id="IPR058240">
    <property type="entry name" value="rSAM_sf"/>
</dbReference>
<comment type="cofactor">
    <cofactor evidence="1">
        <name>[4Fe-4S] cluster</name>
        <dbReference type="ChEBI" id="CHEBI:49883"/>
    </cofactor>
</comment>
<sequence length="170" mass="19613">MVRKKIRLAGIVYESLVNGPGMRRVFFAQGCRHNCRGCFNPSTHDFNGGELRDTDELIEQIKGNPLITGITFSGGDPFEQAEEFSYMADKIKALGLNIWCYTGYTFEYILYNTQNEYWQSLINDIDVLVDGKFEENKKDCRLKFKGSSNQRIIDVKKSLKTHKVVEIFYN</sequence>
<evidence type="ECO:0000256" key="12">
    <source>
        <dbReference type="PIRNR" id="PIRNR000368"/>
    </source>
</evidence>
<proteinExistence type="inferred from homology"/>
<evidence type="ECO:0000256" key="7">
    <source>
        <dbReference type="ARBA" id="ARBA00022723"/>
    </source>
</evidence>
<evidence type="ECO:0000256" key="10">
    <source>
        <dbReference type="ARBA" id="ARBA00023014"/>
    </source>
</evidence>
<keyword evidence="10" id="KW-0411">Iron-sulfur</keyword>
<keyword evidence="8 12" id="KW-0560">Oxidoreductase</keyword>
<dbReference type="Proteomes" id="UP001165422">
    <property type="component" value="Unassembled WGS sequence"/>
</dbReference>
<dbReference type="PANTHER" id="PTHR30352:SF2">
    <property type="entry name" value="ANAEROBIC RIBONUCLEOSIDE-TRIPHOSPHATE REDUCTASE-ACTIVATING PROTEIN"/>
    <property type="match status" value="1"/>
</dbReference>
<evidence type="ECO:0000256" key="8">
    <source>
        <dbReference type="ARBA" id="ARBA00023002"/>
    </source>
</evidence>
<name>A0ABS8N1Q7_9CLOT</name>
<dbReference type="EC" id="1.97.1.-" evidence="12"/>
<reference evidence="13" key="1">
    <citation type="submission" date="2021-11" db="EMBL/GenBank/DDBJ databases">
        <authorList>
            <person name="Qingchun L."/>
            <person name="Dong Z."/>
            <person name="Zongwei Q."/>
            <person name="Jia Z."/>
            <person name="Duotao L."/>
        </authorList>
    </citation>
    <scope>NUCLEOTIDE SEQUENCE</scope>
    <source>
        <strain evidence="13">WLY-B-L2</strain>
    </source>
</reference>
<protein>
    <recommendedName>
        <fullName evidence="4 12">Anaerobic ribonucleoside-triphosphate reductase-activating protein</fullName>
        <ecNumber evidence="12">1.97.1.-</ecNumber>
    </recommendedName>
</protein>
<gene>
    <name evidence="13" type="primary">nrdG</name>
    <name evidence="13" type="ORF">LN736_02430</name>
</gene>
<keyword evidence="14" id="KW-1185">Reference proteome</keyword>
<dbReference type="SFLD" id="SFLDG01066">
    <property type="entry name" value="organic_radical-activating_enz"/>
    <property type="match status" value="1"/>
</dbReference>
<dbReference type="RefSeq" id="WP_150357490.1">
    <property type="nucleotide sequence ID" value="NZ_JAJJPB010000001.1"/>
</dbReference>
<comment type="catalytic activity">
    <reaction evidence="11">
        <text>glycyl-[protein] + reduced [flavodoxin] + S-adenosyl-L-methionine = glycin-2-yl radical-[protein] + semiquinone [flavodoxin] + 5'-deoxyadenosine + L-methionine + H(+)</text>
        <dbReference type="Rhea" id="RHEA:61976"/>
        <dbReference type="Rhea" id="RHEA-COMP:10622"/>
        <dbReference type="Rhea" id="RHEA-COMP:14480"/>
        <dbReference type="Rhea" id="RHEA-COMP:15993"/>
        <dbReference type="Rhea" id="RHEA-COMP:15994"/>
        <dbReference type="ChEBI" id="CHEBI:15378"/>
        <dbReference type="ChEBI" id="CHEBI:17319"/>
        <dbReference type="ChEBI" id="CHEBI:29947"/>
        <dbReference type="ChEBI" id="CHEBI:32722"/>
        <dbReference type="ChEBI" id="CHEBI:57618"/>
        <dbReference type="ChEBI" id="CHEBI:57844"/>
        <dbReference type="ChEBI" id="CHEBI:59789"/>
        <dbReference type="ChEBI" id="CHEBI:140311"/>
    </reaction>
</comment>
<evidence type="ECO:0000256" key="9">
    <source>
        <dbReference type="ARBA" id="ARBA00023004"/>
    </source>
</evidence>
<organism evidence="13 14">
    <name type="scientific">Clostridium aromativorans</name>
    <dbReference type="NCBI Taxonomy" id="2836848"/>
    <lineage>
        <taxon>Bacteria</taxon>
        <taxon>Bacillati</taxon>
        <taxon>Bacillota</taxon>
        <taxon>Clostridia</taxon>
        <taxon>Eubacteriales</taxon>
        <taxon>Clostridiaceae</taxon>
        <taxon>Clostridium</taxon>
    </lineage>
</organism>
<dbReference type="InterPro" id="IPR001989">
    <property type="entry name" value="Radical_activat_CS"/>
</dbReference>
<keyword evidence="9" id="KW-0408">Iron</keyword>
<dbReference type="PIRSF" id="PIRSF000368">
    <property type="entry name" value="NrdG"/>
    <property type="match status" value="1"/>
</dbReference>
<dbReference type="Pfam" id="PF13353">
    <property type="entry name" value="Fer4_12"/>
    <property type="match status" value="1"/>
</dbReference>